<dbReference type="AlphaFoldDB" id="A0A4Z2CJI6"/>
<dbReference type="GO" id="GO:1903037">
    <property type="term" value="P:regulation of leukocyte cell-cell adhesion"/>
    <property type="evidence" value="ECO:0007669"/>
    <property type="project" value="UniProtKB-ARBA"/>
</dbReference>
<keyword evidence="6" id="KW-0393">Immunoglobulin domain</keyword>
<dbReference type="EMBL" id="SWLE01000001">
    <property type="protein sequence ID" value="TNN04427.1"/>
    <property type="molecule type" value="Genomic_DNA"/>
</dbReference>
<dbReference type="GO" id="GO:0001817">
    <property type="term" value="P:regulation of cytokine production"/>
    <property type="evidence" value="ECO:0007669"/>
    <property type="project" value="TreeGrafter"/>
</dbReference>
<keyword evidence="3 7" id="KW-0472">Membrane</keyword>
<dbReference type="PROSITE" id="PS50835">
    <property type="entry name" value="IG_LIKE"/>
    <property type="match status" value="1"/>
</dbReference>
<evidence type="ECO:0000256" key="2">
    <source>
        <dbReference type="ARBA" id="ARBA00022729"/>
    </source>
</evidence>
<gene>
    <name evidence="9" type="ORF">fugu_001456</name>
</gene>
<evidence type="ECO:0000256" key="4">
    <source>
        <dbReference type="ARBA" id="ARBA00023157"/>
    </source>
</evidence>
<dbReference type="PANTHER" id="PTHR24100:SF0">
    <property type="entry name" value="V-SET DOMAIN-CONTAINING T-CELL ACTIVATION INHIBITOR 1"/>
    <property type="match status" value="1"/>
</dbReference>
<feature type="transmembrane region" description="Helical" evidence="7">
    <location>
        <begin position="7"/>
        <end position="31"/>
    </location>
</feature>
<dbReference type="GO" id="GO:0050852">
    <property type="term" value="P:T cell receptor signaling pathway"/>
    <property type="evidence" value="ECO:0007669"/>
    <property type="project" value="TreeGrafter"/>
</dbReference>
<dbReference type="InterPro" id="IPR013783">
    <property type="entry name" value="Ig-like_fold"/>
</dbReference>
<dbReference type="GO" id="GO:0009897">
    <property type="term" value="C:external side of plasma membrane"/>
    <property type="evidence" value="ECO:0007669"/>
    <property type="project" value="TreeGrafter"/>
</dbReference>
<feature type="domain" description="Ig-like" evidence="8">
    <location>
        <begin position="36"/>
        <end position="149"/>
    </location>
</feature>
<dbReference type="GO" id="GO:0005102">
    <property type="term" value="F:signaling receptor binding"/>
    <property type="evidence" value="ECO:0007669"/>
    <property type="project" value="TreeGrafter"/>
</dbReference>
<dbReference type="GO" id="GO:0050863">
    <property type="term" value="P:regulation of T cell activation"/>
    <property type="evidence" value="ECO:0007669"/>
    <property type="project" value="UniProtKB-ARBA"/>
</dbReference>
<dbReference type="SUPFAM" id="SSF48726">
    <property type="entry name" value="Immunoglobulin"/>
    <property type="match status" value="2"/>
</dbReference>
<keyword evidence="7" id="KW-1133">Transmembrane helix</keyword>
<keyword evidence="7" id="KW-0812">Transmembrane</keyword>
<reference evidence="9 10" key="1">
    <citation type="submission" date="2019-04" db="EMBL/GenBank/DDBJ databases">
        <title>The sequence and de novo assembly of Takifugu bimaculatus genome using PacBio and Hi-C technologies.</title>
        <authorList>
            <person name="Xu P."/>
            <person name="Liu B."/>
            <person name="Zhou Z."/>
        </authorList>
    </citation>
    <scope>NUCLEOTIDE SEQUENCE [LARGE SCALE GENOMIC DNA]</scope>
    <source>
        <strain evidence="9">TB-2018</strain>
        <tissue evidence="9">Muscle</tissue>
    </source>
</reference>
<comment type="caution">
    <text evidence="9">The sequence shown here is derived from an EMBL/GenBank/DDBJ whole genome shotgun (WGS) entry which is preliminary data.</text>
</comment>
<organism evidence="9 10">
    <name type="scientific">Takifugu bimaculatus</name>
    <dbReference type="NCBI Taxonomy" id="433685"/>
    <lineage>
        <taxon>Eukaryota</taxon>
        <taxon>Metazoa</taxon>
        <taxon>Chordata</taxon>
        <taxon>Craniata</taxon>
        <taxon>Vertebrata</taxon>
        <taxon>Euteleostomi</taxon>
        <taxon>Actinopterygii</taxon>
        <taxon>Neopterygii</taxon>
        <taxon>Teleostei</taxon>
        <taxon>Neoteleostei</taxon>
        <taxon>Acanthomorphata</taxon>
        <taxon>Eupercaria</taxon>
        <taxon>Tetraodontiformes</taxon>
        <taxon>Tetradontoidea</taxon>
        <taxon>Tetraodontidae</taxon>
        <taxon>Takifugu</taxon>
    </lineage>
</organism>
<evidence type="ECO:0000259" key="8">
    <source>
        <dbReference type="PROSITE" id="PS50835"/>
    </source>
</evidence>
<dbReference type="InterPro" id="IPR050504">
    <property type="entry name" value="IgSF_BTN/MOG"/>
</dbReference>
<comment type="subcellular location">
    <subcellularLocation>
        <location evidence="1">Membrane</location>
    </subcellularLocation>
</comment>
<dbReference type="PANTHER" id="PTHR24100">
    <property type="entry name" value="BUTYROPHILIN"/>
    <property type="match status" value="1"/>
</dbReference>
<evidence type="ECO:0000256" key="1">
    <source>
        <dbReference type="ARBA" id="ARBA00004370"/>
    </source>
</evidence>
<dbReference type="InterPro" id="IPR013106">
    <property type="entry name" value="Ig_V-set"/>
</dbReference>
<dbReference type="InterPro" id="IPR036179">
    <property type="entry name" value="Ig-like_dom_sf"/>
</dbReference>
<accession>A0A4Z2CJI6</accession>
<proteinExistence type="predicted"/>
<dbReference type="FunFam" id="2.60.40.10:FF:000142">
    <property type="entry name" value="V-set domain-containing T-cell activation inhibitor 1"/>
    <property type="match status" value="1"/>
</dbReference>
<keyword evidence="4" id="KW-1015">Disulfide bond</keyword>
<keyword evidence="10" id="KW-1185">Reference proteome</keyword>
<dbReference type="InterPro" id="IPR007110">
    <property type="entry name" value="Ig-like_dom"/>
</dbReference>
<dbReference type="Gene3D" id="2.60.40.10">
    <property type="entry name" value="Immunoglobulins"/>
    <property type="match status" value="2"/>
</dbReference>
<dbReference type="SMART" id="SM00409">
    <property type="entry name" value="IG"/>
    <property type="match status" value="1"/>
</dbReference>
<evidence type="ECO:0000313" key="10">
    <source>
        <dbReference type="Proteomes" id="UP000516260"/>
    </source>
</evidence>
<dbReference type="Pfam" id="PF07686">
    <property type="entry name" value="V-set"/>
    <property type="match status" value="1"/>
</dbReference>
<evidence type="ECO:0000256" key="5">
    <source>
        <dbReference type="ARBA" id="ARBA00023180"/>
    </source>
</evidence>
<dbReference type="InterPro" id="IPR003599">
    <property type="entry name" value="Ig_sub"/>
</dbReference>
<dbReference type="Proteomes" id="UP000516260">
    <property type="component" value="Chromosome 1"/>
</dbReference>
<keyword evidence="5" id="KW-0325">Glycoprotein</keyword>
<evidence type="ECO:0000256" key="3">
    <source>
        <dbReference type="ARBA" id="ARBA00023136"/>
    </source>
</evidence>
<sequence>MASLGQIIFCSMITIIILFSTIIILILSLTFSHNAPSVVTQNTFPVANLGQDHLLSCQIVDTEETTYTRVSVTWEKTGMKGFVYRYLYGGPYLENQNPQFEERTQVFPDALLRGNASLLLRSVSAEDEGVYTCTIDSHTGGGKVNIRLRTAAYTAPTFTFSKGTMTAVADRWFPRPNVTWMDHNRKVLQATTSIQENSAGIFSIVSNLPQVTDRETYTLQIQNKLVTSISRVQLTDLNVSTSSYFSFSRAPPTLASVVPSIVAAVACVYLLI</sequence>
<evidence type="ECO:0000313" key="9">
    <source>
        <dbReference type="EMBL" id="TNN04427.1"/>
    </source>
</evidence>
<protein>
    <recommendedName>
        <fullName evidence="8">Ig-like domain-containing protein</fullName>
    </recommendedName>
</protein>
<evidence type="ECO:0000256" key="6">
    <source>
        <dbReference type="ARBA" id="ARBA00023319"/>
    </source>
</evidence>
<evidence type="ECO:0000256" key="7">
    <source>
        <dbReference type="SAM" id="Phobius"/>
    </source>
</evidence>
<keyword evidence="2" id="KW-0732">Signal</keyword>
<name>A0A4Z2CJI6_9TELE</name>